<proteinExistence type="inferred from homology"/>
<dbReference type="PROSITE" id="PS51720">
    <property type="entry name" value="G_AIG1"/>
    <property type="match status" value="1"/>
</dbReference>
<sequence>RASIPMGLRLVLIGKSGSGKTNTSCEKVCKTVEGRHVAVVNTPPLFDESFNFEELSRCFSLLAPGPHAFLLLLPIGNINKEDKDSLELIKKMFGKKAADLVMVVFTKGDQLEGQPFENYIKECDSFIKDTLKECQDRCHVFNNKDETNRTQVLELLSKIDKMVQTNCGITREMSEMERKEEKTKLQHERTVKELKNQIELRDRLLKEKTSASTRNGRRGGESRRRRNKLVISLDKRCICN</sequence>
<dbReference type="Proteomes" id="UP000694523">
    <property type="component" value="Unplaced"/>
</dbReference>
<dbReference type="PANTHER" id="PTHR10903">
    <property type="entry name" value="GTPASE, IMAP FAMILY MEMBER-RELATED"/>
    <property type="match status" value="1"/>
</dbReference>
<keyword evidence="7" id="KW-1185">Reference proteome</keyword>
<reference evidence="6" key="2">
    <citation type="submission" date="2025-09" db="UniProtKB">
        <authorList>
            <consortium name="Ensembl"/>
        </authorList>
    </citation>
    <scope>IDENTIFICATION</scope>
</reference>
<dbReference type="InterPro" id="IPR045058">
    <property type="entry name" value="GIMA/IAN/Toc"/>
</dbReference>
<evidence type="ECO:0000256" key="1">
    <source>
        <dbReference type="ARBA" id="ARBA00008535"/>
    </source>
</evidence>
<dbReference type="InterPro" id="IPR027417">
    <property type="entry name" value="P-loop_NTPase"/>
</dbReference>
<dbReference type="InterPro" id="IPR006703">
    <property type="entry name" value="G_AIG1"/>
</dbReference>
<dbReference type="Ensembl" id="ENSNMLT00000036156.1">
    <property type="protein sequence ID" value="ENSNMLP00000032471.1"/>
    <property type="gene ID" value="ENSNMLG00000020273.1"/>
</dbReference>
<evidence type="ECO:0000313" key="6">
    <source>
        <dbReference type="Ensembl" id="ENSNMLP00000032471.1"/>
    </source>
</evidence>
<name>A0A8C6U7M3_9GOBI</name>
<dbReference type="Pfam" id="PF04548">
    <property type="entry name" value="AIG1"/>
    <property type="match status" value="1"/>
</dbReference>
<keyword evidence="3" id="KW-0342">GTP-binding</keyword>
<dbReference type="SUPFAM" id="SSF52540">
    <property type="entry name" value="P-loop containing nucleoside triphosphate hydrolases"/>
    <property type="match status" value="1"/>
</dbReference>
<evidence type="ECO:0000256" key="4">
    <source>
        <dbReference type="SAM" id="MobiDB-lite"/>
    </source>
</evidence>
<dbReference type="GO" id="GO:0005525">
    <property type="term" value="F:GTP binding"/>
    <property type="evidence" value="ECO:0007669"/>
    <property type="project" value="UniProtKB-KW"/>
</dbReference>
<feature type="domain" description="AIG1-type G" evidence="5">
    <location>
        <begin position="1"/>
        <end position="180"/>
    </location>
</feature>
<evidence type="ECO:0000256" key="2">
    <source>
        <dbReference type="ARBA" id="ARBA00022741"/>
    </source>
</evidence>
<accession>A0A8C6U7M3</accession>
<feature type="region of interest" description="Disordered" evidence="4">
    <location>
        <begin position="205"/>
        <end position="225"/>
    </location>
</feature>
<protein>
    <recommendedName>
        <fullName evidence="5">AIG1-type G domain-containing protein</fullName>
    </recommendedName>
</protein>
<evidence type="ECO:0000313" key="7">
    <source>
        <dbReference type="Proteomes" id="UP000694523"/>
    </source>
</evidence>
<dbReference type="Gene3D" id="3.40.50.300">
    <property type="entry name" value="P-loop containing nucleotide triphosphate hydrolases"/>
    <property type="match status" value="1"/>
</dbReference>
<organism evidence="6 7">
    <name type="scientific">Neogobius melanostomus</name>
    <name type="common">round goby</name>
    <dbReference type="NCBI Taxonomy" id="47308"/>
    <lineage>
        <taxon>Eukaryota</taxon>
        <taxon>Metazoa</taxon>
        <taxon>Chordata</taxon>
        <taxon>Craniata</taxon>
        <taxon>Vertebrata</taxon>
        <taxon>Euteleostomi</taxon>
        <taxon>Actinopterygii</taxon>
        <taxon>Neopterygii</taxon>
        <taxon>Teleostei</taxon>
        <taxon>Neoteleostei</taxon>
        <taxon>Acanthomorphata</taxon>
        <taxon>Gobiaria</taxon>
        <taxon>Gobiiformes</taxon>
        <taxon>Gobioidei</taxon>
        <taxon>Gobiidae</taxon>
        <taxon>Benthophilinae</taxon>
        <taxon>Neogobiini</taxon>
        <taxon>Neogobius</taxon>
    </lineage>
</organism>
<reference evidence="6" key="1">
    <citation type="submission" date="2025-08" db="UniProtKB">
        <authorList>
            <consortium name="Ensembl"/>
        </authorList>
    </citation>
    <scope>IDENTIFICATION</scope>
</reference>
<dbReference type="AlphaFoldDB" id="A0A8C6U7M3"/>
<evidence type="ECO:0000259" key="5">
    <source>
        <dbReference type="PROSITE" id="PS51720"/>
    </source>
</evidence>
<keyword evidence="2" id="KW-0547">Nucleotide-binding</keyword>
<comment type="similarity">
    <text evidence="1">Belongs to the TRAFAC class TrmE-Era-EngA-EngB-Septin-like GTPase superfamily. AIG1/Toc34/Toc159-like paraseptin GTPase family. IAN subfamily.</text>
</comment>
<evidence type="ECO:0000256" key="3">
    <source>
        <dbReference type="ARBA" id="ARBA00023134"/>
    </source>
</evidence>
<dbReference type="PANTHER" id="PTHR10903:SF170">
    <property type="entry name" value="GTPASE IMAP FAMILY MEMBER 7"/>
    <property type="match status" value="1"/>
</dbReference>